<comment type="similarity">
    <text evidence="1">Belongs to the RAD52 family.</text>
</comment>
<evidence type="ECO:0000313" key="8">
    <source>
        <dbReference type="Proteomes" id="UP000472273"/>
    </source>
</evidence>
<sequence>MEMATPVTHPIRGLDRSCQYTADEYQAVQAALRQRLGPEYISSRQAGGGQKVCYIEGHRVISLANEMFGYNGWAHSVTQQNVDFVDLNNGKFYVGVCAFVKVQLKVSMLEI</sequence>
<organism evidence="7 8">
    <name type="scientific">Pseudonaja textilis</name>
    <name type="common">Eastern brown snake</name>
    <dbReference type="NCBI Taxonomy" id="8673"/>
    <lineage>
        <taxon>Eukaryota</taxon>
        <taxon>Metazoa</taxon>
        <taxon>Chordata</taxon>
        <taxon>Craniata</taxon>
        <taxon>Vertebrata</taxon>
        <taxon>Euteleostomi</taxon>
        <taxon>Lepidosauria</taxon>
        <taxon>Squamata</taxon>
        <taxon>Bifurcata</taxon>
        <taxon>Unidentata</taxon>
        <taxon>Episquamata</taxon>
        <taxon>Toxicofera</taxon>
        <taxon>Serpentes</taxon>
        <taxon>Colubroidea</taxon>
        <taxon>Elapidae</taxon>
        <taxon>Hydrophiinae</taxon>
        <taxon>Pseudonaja</taxon>
    </lineage>
</organism>
<name>A0A670Z2Z6_PSETE</name>
<gene>
    <name evidence="7" type="primary">LOC113453757</name>
</gene>
<dbReference type="FunFam" id="3.30.390.80:FF:000001">
    <property type="entry name" value="DNA repair protein RAD52 homolog"/>
    <property type="match status" value="1"/>
</dbReference>
<evidence type="ECO:0000256" key="3">
    <source>
        <dbReference type="ARBA" id="ARBA00023172"/>
    </source>
</evidence>
<keyword evidence="4" id="KW-0234">DNA repair</keyword>
<dbReference type="GO" id="GO:0010792">
    <property type="term" value="P:DNA double-strand break processing involved in repair via single-strand annealing"/>
    <property type="evidence" value="ECO:0007669"/>
    <property type="project" value="UniProtKB-ARBA"/>
</dbReference>
<dbReference type="Proteomes" id="UP000472273">
    <property type="component" value="Unplaced"/>
</dbReference>
<dbReference type="InterPro" id="IPR007232">
    <property type="entry name" value="Rad52_Rad59_Rad22"/>
</dbReference>
<reference evidence="7" key="1">
    <citation type="submission" date="2025-08" db="UniProtKB">
        <authorList>
            <consortium name="Ensembl"/>
        </authorList>
    </citation>
    <scope>IDENTIFICATION</scope>
</reference>
<evidence type="ECO:0000313" key="7">
    <source>
        <dbReference type="Ensembl" id="ENSPTXP00000017609.1"/>
    </source>
</evidence>
<dbReference type="PANTHER" id="PTHR12132:SF1">
    <property type="entry name" value="DNA REPAIR PROTEIN RAD52 HOMOLOG"/>
    <property type="match status" value="1"/>
</dbReference>
<dbReference type="Ensembl" id="ENSPTXT00000018137.1">
    <property type="protein sequence ID" value="ENSPTXP00000017609.1"/>
    <property type="gene ID" value="ENSPTXG00000012107.1"/>
</dbReference>
<dbReference type="PANTHER" id="PTHR12132">
    <property type="entry name" value="DNA REPAIR AND RECOMBINATION PROTEIN RAD52, RAD59"/>
    <property type="match status" value="1"/>
</dbReference>
<dbReference type="OMA" id="CGQFTYT"/>
<dbReference type="GeneTree" id="ENSGT00390000008766"/>
<evidence type="ECO:0000256" key="5">
    <source>
        <dbReference type="ARBA" id="ARBA00053354"/>
    </source>
</evidence>
<keyword evidence="2" id="KW-0227">DNA damage</keyword>
<dbReference type="GO" id="GO:0034599">
    <property type="term" value="P:cellular response to oxidative stress"/>
    <property type="evidence" value="ECO:0007669"/>
    <property type="project" value="UniProtKB-ARBA"/>
</dbReference>
<dbReference type="GO" id="GO:0005634">
    <property type="term" value="C:nucleus"/>
    <property type="evidence" value="ECO:0007669"/>
    <property type="project" value="TreeGrafter"/>
</dbReference>
<dbReference type="SUPFAM" id="SSF54768">
    <property type="entry name" value="dsRNA-binding domain-like"/>
    <property type="match status" value="1"/>
</dbReference>
<keyword evidence="8" id="KW-1185">Reference proteome</keyword>
<dbReference type="AlphaFoldDB" id="A0A670Z2Z6"/>
<accession>A0A670Z2Z6</accession>
<reference evidence="7" key="2">
    <citation type="submission" date="2025-09" db="UniProtKB">
        <authorList>
            <consortium name="Ensembl"/>
        </authorList>
    </citation>
    <scope>IDENTIFICATION</scope>
</reference>
<evidence type="ECO:0000256" key="6">
    <source>
        <dbReference type="ARBA" id="ARBA00073403"/>
    </source>
</evidence>
<evidence type="ECO:0000256" key="4">
    <source>
        <dbReference type="ARBA" id="ARBA00023204"/>
    </source>
</evidence>
<dbReference type="InterPro" id="IPR042525">
    <property type="entry name" value="Rad52_Rad59_Rad22_sf"/>
</dbReference>
<protein>
    <recommendedName>
        <fullName evidence="6">DNA repair protein RAD52 homolog</fullName>
    </recommendedName>
</protein>
<evidence type="ECO:0000256" key="1">
    <source>
        <dbReference type="ARBA" id="ARBA00006638"/>
    </source>
</evidence>
<dbReference type="GO" id="GO:0006312">
    <property type="term" value="P:mitotic recombination"/>
    <property type="evidence" value="ECO:0007669"/>
    <property type="project" value="TreeGrafter"/>
</dbReference>
<dbReference type="InterPro" id="IPR041247">
    <property type="entry name" value="Rad52_fam"/>
</dbReference>
<comment type="function">
    <text evidence="5">Involved in double-stranded break repair. Plays a central role in genetic recombination and DNA repair by promoting the annealing of complementary single-stranded DNA and by stimulation of the RAD51 recombinase.</text>
</comment>
<proteinExistence type="inferred from homology"/>
<dbReference type="GO" id="GO:0000724">
    <property type="term" value="P:double-strand break repair via homologous recombination"/>
    <property type="evidence" value="ECO:0007669"/>
    <property type="project" value="TreeGrafter"/>
</dbReference>
<dbReference type="Gene3D" id="3.30.390.80">
    <property type="entry name" value="DNA repair protein Rad52/59/22"/>
    <property type="match status" value="1"/>
</dbReference>
<keyword evidence="3" id="KW-0233">DNA recombination</keyword>
<evidence type="ECO:0000256" key="2">
    <source>
        <dbReference type="ARBA" id="ARBA00022763"/>
    </source>
</evidence>
<dbReference type="Pfam" id="PF04098">
    <property type="entry name" value="Rad52_Rad22"/>
    <property type="match status" value="1"/>
</dbReference>